<feature type="signal peptide" evidence="2">
    <location>
        <begin position="1"/>
        <end position="20"/>
    </location>
</feature>
<feature type="chain" id="PRO_5032704178" description="SecDF P1 head subdomain domain-containing protein" evidence="2">
    <location>
        <begin position="21"/>
        <end position="215"/>
    </location>
</feature>
<feature type="region of interest" description="Disordered" evidence="1">
    <location>
        <begin position="182"/>
        <end position="215"/>
    </location>
</feature>
<dbReference type="InterPro" id="IPR054384">
    <property type="entry name" value="SecDF_P1_head"/>
</dbReference>
<dbReference type="EMBL" id="JACCEW010000002">
    <property type="protein sequence ID" value="NYT36943.1"/>
    <property type="molecule type" value="Genomic_DNA"/>
</dbReference>
<evidence type="ECO:0000256" key="1">
    <source>
        <dbReference type="SAM" id="MobiDB-lite"/>
    </source>
</evidence>
<reference evidence="4 5" key="1">
    <citation type="submission" date="2020-07" db="EMBL/GenBank/DDBJ databases">
        <title>Taxonomic revisions and descriptions of new bacterial species based on genomic comparisons in the high-G+C-content subgroup of the family Alcaligenaceae.</title>
        <authorList>
            <person name="Szabo A."/>
            <person name="Felfoldi T."/>
        </authorList>
    </citation>
    <scope>NUCLEOTIDE SEQUENCE [LARGE SCALE GENOMIC DNA]</scope>
    <source>
        <strain evidence="4 5">DSM 25264</strain>
    </source>
</reference>
<keyword evidence="5" id="KW-1185">Reference proteome</keyword>
<evidence type="ECO:0000313" key="4">
    <source>
        <dbReference type="EMBL" id="NYT36943.1"/>
    </source>
</evidence>
<feature type="region of interest" description="Disordered" evidence="1">
    <location>
        <begin position="28"/>
        <end position="59"/>
    </location>
</feature>
<dbReference type="RefSeq" id="WP_180029199.1">
    <property type="nucleotide sequence ID" value="NZ_JACCEW010000002.1"/>
</dbReference>
<accession>A0A853FA17</accession>
<name>A0A853FA17_9BURK</name>
<evidence type="ECO:0000256" key="2">
    <source>
        <dbReference type="SAM" id="SignalP"/>
    </source>
</evidence>
<keyword evidence="2" id="KW-0732">Signal</keyword>
<dbReference type="Proteomes" id="UP000580517">
    <property type="component" value="Unassembled WGS sequence"/>
</dbReference>
<evidence type="ECO:0000313" key="5">
    <source>
        <dbReference type="Proteomes" id="UP000580517"/>
    </source>
</evidence>
<dbReference type="Gene3D" id="3.30.1360.200">
    <property type="match status" value="1"/>
</dbReference>
<dbReference type="Pfam" id="PF22599">
    <property type="entry name" value="SecDF_P1_head"/>
    <property type="match status" value="1"/>
</dbReference>
<dbReference type="AlphaFoldDB" id="A0A853FA17"/>
<proteinExistence type="predicted"/>
<sequence>MKTVRMLGRFVAPLSLVVLAACQTAPTKQTTQAPAGDTTTSQAQQTAPTTPAPQEQARQGAPVAVFIADTAVQTGWTPVDINAGKLYVNPRPVITRADLTGVQAGSNKEGEGLLALQLNAAGQSKITDATTQNPNKRLALVVGRTMLAAPSYTKPVSSDHLIFAVGTEANATAAARAIAGVPQDGSGDAGTAPAGSTGGAPATGTGTTGAGTSAQ</sequence>
<organism evidence="4 5">
    <name type="scientific">Allopusillimonas soli</name>
    <dbReference type="NCBI Taxonomy" id="659016"/>
    <lineage>
        <taxon>Bacteria</taxon>
        <taxon>Pseudomonadati</taxon>
        <taxon>Pseudomonadota</taxon>
        <taxon>Betaproteobacteria</taxon>
        <taxon>Burkholderiales</taxon>
        <taxon>Alcaligenaceae</taxon>
        <taxon>Allopusillimonas</taxon>
    </lineage>
</organism>
<protein>
    <recommendedName>
        <fullName evidence="3">SecDF P1 head subdomain domain-containing protein</fullName>
    </recommendedName>
</protein>
<gene>
    <name evidence="4" type="ORF">H0A68_08665</name>
</gene>
<dbReference type="PROSITE" id="PS51257">
    <property type="entry name" value="PROKAR_LIPOPROTEIN"/>
    <property type="match status" value="1"/>
</dbReference>
<feature type="domain" description="SecDF P1 head subdomain" evidence="3">
    <location>
        <begin position="84"/>
        <end position="172"/>
    </location>
</feature>
<comment type="caution">
    <text evidence="4">The sequence shown here is derived from an EMBL/GenBank/DDBJ whole genome shotgun (WGS) entry which is preliminary data.</text>
</comment>
<evidence type="ECO:0000259" key="3">
    <source>
        <dbReference type="Pfam" id="PF22599"/>
    </source>
</evidence>